<organism evidence="1 2">
    <name type="scientific">Candidatus Methanoplasma termitum</name>
    <dbReference type="NCBI Taxonomy" id="1577791"/>
    <lineage>
        <taxon>Archaea</taxon>
        <taxon>Methanobacteriati</taxon>
        <taxon>Thermoplasmatota</taxon>
        <taxon>Thermoplasmata</taxon>
        <taxon>Methanomassiliicoccales</taxon>
        <taxon>Methanomassiliicoccaceae</taxon>
        <taxon>Candidatus Methanoplasma</taxon>
    </lineage>
</organism>
<dbReference type="OrthoDB" id="52971at2157"/>
<dbReference type="EMBL" id="CP010070">
    <property type="protein sequence ID" value="AIZ56490.1"/>
    <property type="molecule type" value="Genomic_DNA"/>
</dbReference>
<name>A0A0A7LBF9_9ARCH</name>
<dbReference type="STRING" id="1577791.Mpt1_c06030"/>
<gene>
    <name evidence="1" type="ORF">Mpt1_c06030</name>
</gene>
<dbReference type="Proteomes" id="UP000030787">
    <property type="component" value="Chromosome"/>
</dbReference>
<dbReference type="GeneID" id="24818269"/>
<keyword evidence="2" id="KW-1185">Reference proteome</keyword>
<accession>A0A0A7LBF9</accession>
<protein>
    <recommendedName>
        <fullName evidence="3">Methanogenesis marker 17 protein</fullName>
    </recommendedName>
</protein>
<dbReference type="KEGG" id="mear:Mpt1_c06030"/>
<dbReference type="HOGENOM" id="CLU_121275_0_0_2"/>
<evidence type="ECO:0000313" key="2">
    <source>
        <dbReference type="Proteomes" id="UP000030787"/>
    </source>
</evidence>
<evidence type="ECO:0000313" key="1">
    <source>
        <dbReference type="EMBL" id="AIZ56490.1"/>
    </source>
</evidence>
<dbReference type="AlphaFoldDB" id="A0A0A7LBF9"/>
<sequence>MNIEIISEEVFGNDSYRTLFEDIMSDVGKAFHVQKALLILQPSIPFFIFSIRLKTEPANKTISDVANIRAEGDSIFITITDERYAPDIERELWAKYGKENVDQQTRFDIFVKNASANEIEDIIIASGEGYLKEMIGAVWRTMPEGIKVRHTYIDGTVITVVATEEIFTREMLADGLEYHKKMMEAGEDV</sequence>
<dbReference type="RefSeq" id="WP_048112001.1">
    <property type="nucleotide sequence ID" value="NZ_CP010070.1"/>
</dbReference>
<dbReference type="NCBIfam" id="TIGR03291">
    <property type="entry name" value="methan_mark_17"/>
    <property type="match status" value="1"/>
</dbReference>
<reference evidence="1 2" key="1">
    <citation type="journal article" date="2014" name="Appl. Environ. Microbiol.">
        <title>Comparative Genome Analysis of 'Candidatus Methanoplasma termitum' Indicates a New Mode of Energy Metabolism in the Seventh Order of Methanogens.</title>
        <authorList>
            <person name="Lang K."/>
            <person name="Schuldes J."/>
            <person name="Klingl A."/>
            <person name="Poehlein A."/>
            <person name="Daniel R."/>
            <person name="Brune A."/>
        </authorList>
    </citation>
    <scope>NUCLEOTIDE SEQUENCE [LARGE SCALE GENOMIC DNA]</scope>
    <source>
        <strain evidence="2">Mpt1</strain>
    </source>
</reference>
<evidence type="ECO:0008006" key="3">
    <source>
        <dbReference type="Google" id="ProtNLM"/>
    </source>
</evidence>
<dbReference type="InterPro" id="IPR016762">
    <property type="entry name" value="Methan_mark_17"/>
</dbReference>
<proteinExistence type="predicted"/>
<dbReference type="Pfam" id="PF09886">
    <property type="entry name" value="DUF2113"/>
    <property type="match status" value="1"/>
</dbReference>